<dbReference type="Proteomes" id="UP000027442">
    <property type="component" value="Unassembled WGS sequence"/>
</dbReference>
<dbReference type="RefSeq" id="WP_018967989.1">
    <property type="nucleotide sequence ID" value="NZ_KB899219.1"/>
</dbReference>
<comment type="caution">
    <text evidence="1">The sequence shown here is derived from an EMBL/GenBank/DDBJ whole genome shotgun (WGS) entry which is preliminary data.</text>
</comment>
<gene>
    <name evidence="1" type="ORF">HMPREF1991_02703</name>
</gene>
<dbReference type="PANTHER" id="PTHR38471:SF2">
    <property type="entry name" value="FOUR HELIX BUNDLE PROTEIN"/>
    <property type="match status" value="1"/>
</dbReference>
<dbReference type="SUPFAM" id="SSF158446">
    <property type="entry name" value="IVS-encoded protein-like"/>
    <property type="match status" value="1"/>
</dbReference>
<dbReference type="PATRIC" id="fig|1122985.7.peg.2799"/>
<dbReference type="InterPro" id="IPR012657">
    <property type="entry name" value="23S_rRNA-intervening_sequence"/>
</dbReference>
<name>A0A069QEN8_HOYLO</name>
<dbReference type="HOGENOM" id="CLU_129874_0_4_10"/>
<evidence type="ECO:0000313" key="2">
    <source>
        <dbReference type="Proteomes" id="UP000027442"/>
    </source>
</evidence>
<protein>
    <submittedName>
        <fullName evidence="1">S23 ribosomal protein</fullName>
    </submittedName>
</protein>
<dbReference type="CDD" id="cd16377">
    <property type="entry name" value="23S_rRNA_IVP_like"/>
    <property type="match status" value="1"/>
</dbReference>
<dbReference type="Gene3D" id="1.20.1440.60">
    <property type="entry name" value="23S rRNA-intervening sequence"/>
    <property type="match status" value="1"/>
</dbReference>
<dbReference type="Pfam" id="PF05635">
    <property type="entry name" value="23S_rRNA_IVP"/>
    <property type="match status" value="1"/>
</dbReference>
<keyword evidence="2" id="KW-1185">Reference proteome</keyword>
<dbReference type="GO" id="GO:0005840">
    <property type="term" value="C:ribosome"/>
    <property type="evidence" value="ECO:0007669"/>
    <property type="project" value="UniProtKB-KW"/>
</dbReference>
<dbReference type="NCBIfam" id="TIGR02436">
    <property type="entry name" value="four helix bundle protein"/>
    <property type="match status" value="1"/>
</dbReference>
<sequence>MQTKCFQDLVAWQKAHAFVLAVYQLSSHFPAHERFGLCSQFQRAAVSIPANIAEGYRKLGTADKLRFLNIAQGSLEECRYYVILSRDLGYMDINAYEALAIQLEEVSKVLNGYCRGILNNSHGNEL</sequence>
<dbReference type="InterPro" id="IPR036583">
    <property type="entry name" value="23S_rRNA_IVS_sf"/>
</dbReference>
<proteinExistence type="predicted"/>
<dbReference type="EMBL" id="JNGW01000117">
    <property type="protein sequence ID" value="KDR51250.1"/>
    <property type="molecule type" value="Genomic_DNA"/>
</dbReference>
<dbReference type="eggNOG" id="COG0399">
    <property type="taxonomic scope" value="Bacteria"/>
</dbReference>
<evidence type="ECO:0000313" key="1">
    <source>
        <dbReference type="EMBL" id="KDR51250.1"/>
    </source>
</evidence>
<keyword evidence="1" id="KW-0687">Ribonucleoprotein</keyword>
<accession>A0A069QEN8</accession>
<reference evidence="1 2" key="1">
    <citation type="submission" date="2013-08" db="EMBL/GenBank/DDBJ databases">
        <authorList>
            <person name="Weinstock G."/>
            <person name="Sodergren E."/>
            <person name="Wylie T."/>
            <person name="Fulton L."/>
            <person name="Fulton R."/>
            <person name="Fronick C."/>
            <person name="O'Laughlin M."/>
            <person name="Godfrey J."/>
            <person name="Miner T."/>
            <person name="Herter B."/>
            <person name="Appelbaum E."/>
            <person name="Cordes M."/>
            <person name="Lek S."/>
            <person name="Wollam A."/>
            <person name="Pepin K.H."/>
            <person name="Palsikar V.B."/>
            <person name="Mitreva M."/>
            <person name="Wilson R.K."/>
        </authorList>
    </citation>
    <scope>NUCLEOTIDE SEQUENCE [LARGE SCALE GENOMIC DNA]</scope>
    <source>
        <strain evidence="1 2">ATCC 15930</strain>
    </source>
</reference>
<keyword evidence="1" id="KW-0689">Ribosomal protein</keyword>
<organism evidence="1 2">
    <name type="scientific">Hoylesella loescheii DSM 19665 = JCM 12249 = ATCC 15930</name>
    <dbReference type="NCBI Taxonomy" id="1122985"/>
    <lineage>
        <taxon>Bacteria</taxon>
        <taxon>Pseudomonadati</taxon>
        <taxon>Bacteroidota</taxon>
        <taxon>Bacteroidia</taxon>
        <taxon>Bacteroidales</taxon>
        <taxon>Prevotellaceae</taxon>
        <taxon>Hoylesella</taxon>
    </lineage>
</organism>
<dbReference type="AlphaFoldDB" id="A0A069QEN8"/>
<dbReference type="PANTHER" id="PTHR38471">
    <property type="entry name" value="FOUR HELIX BUNDLE PROTEIN"/>
    <property type="match status" value="1"/>
</dbReference>